<proteinExistence type="predicted"/>
<organism evidence="2 3">
    <name type="scientific">Flavobacterium flavipallidum</name>
    <dbReference type="NCBI Taxonomy" id="3139140"/>
    <lineage>
        <taxon>Bacteria</taxon>
        <taxon>Pseudomonadati</taxon>
        <taxon>Bacteroidota</taxon>
        <taxon>Flavobacteriia</taxon>
        <taxon>Flavobacteriales</taxon>
        <taxon>Flavobacteriaceae</taxon>
        <taxon>Flavobacterium</taxon>
    </lineage>
</organism>
<evidence type="ECO:0000313" key="3">
    <source>
        <dbReference type="Proteomes" id="UP001398556"/>
    </source>
</evidence>
<dbReference type="Proteomes" id="UP001398556">
    <property type="component" value="Unassembled WGS sequence"/>
</dbReference>
<name>A0ABU9HNJ8_9FLAO</name>
<feature type="transmembrane region" description="Helical" evidence="1">
    <location>
        <begin position="63"/>
        <end position="81"/>
    </location>
</feature>
<dbReference type="RefSeq" id="WP_341700938.1">
    <property type="nucleotide sequence ID" value="NZ_JBBYHU010000025.1"/>
</dbReference>
<dbReference type="EMBL" id="JBBYHU010000025">
    <property type="protein sequence ID" value="MEL1241725.1"/>
    <property type="molecule type" value="Genomic_DNA"/>
</dbReference>
<keyword evidence="1" id="KW-1133">Transmembrane helix</keyword>
<reference evidence="2 3" key="1">
    <citation type="submission" date="2024-04" db="EMBL/GenBank/DDBJ databases">
        <title>Flavobacterium sp. DGU99 16S ribosomal RNA gene Genome sequencing and assembly.</title>
        <authorList>
            <person name="Park S."/>
        </authorList>
    </citation>
    <scope>NUCLEOTIDE SEQUENCE [LARGE SCALE GENOMIC DNA]</scope>
    <source>
        <strain evidence="2 3">DGU99</strain>
    </source>
</reference>
<protein>
    <submittedName>
        <fullName evidence="2">Uncharacterized protein</fullName>
    </submittedName>
</protein>
<feature type="transmembrane region" description="Helical" evidence="1">
    <location>
        <begin position="5"/>
        <end position="22"/>
    </location>
</feature>
<accession>A0ABU9HNJ8</accession>
<sequence length="94" mass="10991">MKKPFLIISIVIVLLIGDRFLFMPSRLDNLWEYETGKYMGDPIAIEQNINIQNNFNIRISKNGNSASFYLIGCYLGNLLLLEKENLKFTRYIVR</sequence>
<keyword evidence="1" id="KW-0812">Transmembrane</keyword>
<evidence type="ECO:0000256" key="1">
    <source>
        <dbReference type="SAM" id="Phobius"/>
    </source>
</evidence>
<keyword evidence="1" id="KW-0472">Membrane</keyword>
<gene>
    <name evidence="2" type="ORF">AAEO59_11755</name>
</gene>
<evidence type="ECO:0000313" key="2">
    <source>
        <dbReference type="EMBL" id="MEL1241725.1"/>
    </source>
</evidence>
<comment type="caution">
    <text evidence="2">The sequence shown here is derived from an EMBL/GenBank/DDBJ whole genome shotgun (WGS) entry which is preliminary data.</text>
</comment>
<keyword evidence="3" id="KW-1185">Reference proteome</keyword>